<dbReference type="AlphaFoldDB" id="D4B7J7"/>
<sequence length="45" mass="4947">MALRGNGPARKGQKAACASSLVIVSKNFWRKQYQPPKGIMHHVIA</sequence>
<name>D4B7J7_9ENTR</name>
<reference evidence="1 2" key="1">
    <citation type="submission" date="2010-02" db="EMBL/GenBank/DDBJ databases">
        <authorList>
            <person name="Weinstock G."/>
            <person name="Sodergren E."/>
            <person name="Clifton S."/>
            <person name="Fulton L."/>
            <person name="Fulton B."/>
            <person name="Courtney L."/>
            <person name="Fronick C."/>
            <person name="Harrison M."/>
            <person name="Strong C."/>
            <person name="Farmer C."/>
            <person name="Delahaunty K."/>
            <person name="Markovic C."/>
            <person name="Hall O."/>
            <person name="Minx P."/>
            <person name="Tomlinson C."/>
            <person name="Mitreva M."/>
            <person name="Nelson J."/>
            <person name="Hou S."/>
            <person name="Wollam A."/>
            <person name="Pepin K.H."/>
            <person name="Johnson M."/>
            <person name="Bhonagiri V."/>
            <person name="Zhang X."/>
            <person name="Suruliraj S."/>
            <person name="Warren W."/>
            <person name="Chinwalla A."/>
            <person name="Mardis E.R."/>
            <person name="Wilson R.K."/>
        </authorList>
    </citation>
    <scope>NUCLEOTIDE SEQUENCE [LARGE SCALE GENOMIC DNA]</scope>
    <source>
        <strain evidence="1 2">ATCC 29220</strain>
    </source>
</reference>
<proteinExistence type="predicted"/>
<organism evidence="1 2">
    <name type="scientific">Citrobacter youngae ATCC 29220</name>
    <dbReference type="NCBI Taxonomy" id="500640"/>
    <lineage>
        <taxon>Bacteria</taxon>
        <taxon>Pseudomonadati</taxon>
        <taxon>Pseudomonadota</taxon>
        <taxon>Gammaproteobacteria</taxon>
        <taxon>Enterobacterales</taxon>
        <taxon>Enterobacteriaceae</taxon>
        <taxon>Citrobacter</taxon>
        <taxon>Citrobacter freundii complex</taxon>
    </lineage>
</organism>
<comment type="caution">
    <text evidence="1">The sequence shown here is derived from an EMBL/GenBank/DDBJ whole genome shotgun (WGS) entry which is preliminary data.</text>
</comment>
<accession>D4B7J7</accession>
<dbReference type="Proteomes" id="UP000003880">
    <property type="component" value="Unassembled WGS sequence"/>
</dbReference>
<dbReference type="EMBL" id="ABWL02000002">
    <property type="protein sequence ID" value="EFE10127.1"/>
    <property type="molecule type" value="Genomic_DNA"/>
</dbReference>
<dbReference type="HOGENOM" id="CLU_3197839_0_0_6"/>
<evidence type="ECO:0000313" key="1">
    <source>
        <dbReference type="EMBL" id="EFE10127.1"/>
    </source>
</evidence>
<protein>
    <submittedName>
        <fullName evidence="1">Uncharacterized protein</fullName>
    </submittedName>
</protein>
<gene>
    <name evidence="1" type="ORF">CIT292_06294</name>
</gene>
<evidence type="ECO:0000313" key="2">
    <source>
        <dbReference type="Proteomes" id="UP000003880"/>
    </source>
</evidence>